<comment type="function">
    <text evidence="8">3'-5'-exoribonuclease that specifically recognizes RNAs polyuridylated at their 3' end and mediates their degradation. Component of an exosome-independent RNA degradation pathway that mediates degradation of cytoplasmic mRNAs that have been deadenylated and subsequently uridylated at their 3'.</text>
</comment>
<feature type="region of interest" description="Disordered" evidence="9">
    <location>
        <begin position="554"/>
        <end position="706"/>
    </location>
</feature>
<feature type="compositionally biased region" description="Low complexity" evidence="9">
    <location>
        <begin position="1423"/>
        <end position="1432"/>
    </location>
</feature>
<keyword evidence="1 8" id="KW-0963">Cytoplasm</keyword>
<comment type="subcellular location">
    <subcellularLocation>
        <location evidence="8">Cytoplasm</location>
    </subcellularLocation>
    <subcellularLocation>
        <location evidence="8">Cytoplasm</location>
        <location evidence="8">P-body</location>
    </subcellularLocation>
</comment>
<feature type="compositionally biased region" description="Basic and acidic residues" evidence="9">
    <location>
        <begin position="1275"/>
        <end position="1285"/>
    </location>
</feature>
<keyword evidence="7 8" id="KW-0694">RNA-binding</keyword>
<evidence type="ECO:0000256" key="1">
    <source>
        <dbReference type="ARBA" id="ARBA00022490"/>
    </source>
</evidence>
<dbReference type="Pfam" id="PF17849">
    <property type="entry name" value="OB_Dis3"/>
    <property type="match status" value="1"/>
</dbReference>
<dbReference type="InterPro" id="IPR028591">
    <property type="entry name" value="DIS3L2"/>
</dbReference>
<sequence>MAEEEGKGVEDVQKPMELEGIDFGQAHFQAGFGQPVDPDQVVPMMGDMPVPGEMNGGTALDFGQAPTVEPIDIPKRPEDLQFGDRDDEVPPSEPVTGTPVCLIPDCEECPLDMTPRPAGAEGTPSPGGSDQPTGLDPNAKPFALLDPTAKPFDPVIKPTLDPNTPPFQPTAPIFNPDVPSFDPTAKPFDPNVASFDPLIPFLDPNAPIFDPTAKPFDPNAKPFDPTAQPFVPEELVPELSPEKQAPEEVAFGQLDSPGVIQEEKEKGEGKKKKKKRKKRKSEGDGGISSDSPSTPEHPKPPLGAEEPVVPSDVAELEGAEAMKVNGDGVEKHEIEVTEKEDVNDVVKEILAQSKRQEEVAALMSQPKVEDVGPDDIEAEIVDTPPQEAEEGQQQGFLSEQATIEALLGARQEPEDLIEDVSQEITGSEEVSTPGEADLEDSVQDAEITETSDFEFVPGDEMEEEEVPKSPRQEDGNAEATAVPEVQGQKEDLGDVAPSEEPMLIMGMEEEKESMEVTEAMPSGEQPVEEIGVAGEDQQMPQAVYDPFNELAEQDPLIEEGLPPELTTGSEQDPLVETGPPPSGFQDADFFSDLAVKEPDAEMPQEVPASQGDSSEVGPPPQEGPWGEPAAAAPTATDDIWGFDVQGGAVDDKVETESPQTPEASTWDRDFQQHSMQSFAFSEQERQPQAWDAVFPSDDPPLEPSVAPHQAPILEEGADVSDVAGEAQPFDAVFPPDEPAPVPMADIRVPTIPEESESTPEVTPTESEPSQPEQEADLEEEVPAIAPDSPTSDIPAITVSEVPKVEPDDEFLVSVETASTGDIETVAMEAEVLEAAPNDITDEQIVAPPDVIADQVQVEEARQAEQVAQMAAIAAQQKWMEDVEQVVTETGKLEQEVEQIATDTAKAAEIVEEAMESVVDEGMRMEAAEVATEVLDRDEEKAVGVEGVPEVPPVVGAEERAGGLEDAVVAPPVQVDVGAEEKVPEPEAMQVEAAVVAEPVDKEEVKEEAPKTEAVAEVKPPEEAKAEEKVKKAKPAAAAAAKTKTADKAAPKTKPPGKTAAAKPAGKDITKRPTPPSSVSKEAPPAKKKLGAVGATKTTKAAEPTKKPSSVSEPKTKKLTRPATAPSAKTTGTAATRAAKPASAPAKTTKAPPSGAVPKTKTDRKPGAARPKPLTKAAATGSSAEEQASVDSVEVAVDAAAALGDQVTPKPSAAAKKPAEKKAGIPTRTARPKPAGAAAPKAEPKTAAKKPAGTLGTRTAAAKTGAAARPSSATAAKKEPTKKPDTATRLASAKTAAADKKPALGATRRPASATTSAAKKTGATPATRVPAAKKADATGAAGKATPRAQSAAAAKSAAEKKTPATPARAKSAPVAGAAKAAPKAGAKAPATPGLKARPKAPATPAAKDAVMKNKAKTPSGKGAPTPGRTPGRGMQPFEQYISREAVAEGLKKGDFIKGALRINARNFEDAYVPAPDGMSDLYIPGLHARNRALNGDIVVLKVLPRSEWRVLQQEYELFKNLKTAATSDGTSPMTQLTEGMKQLALRTPEPAGAQAAVDTTAGPQSPLTEGSGDAASSSGTAGSPKESDSSKSSEKEVGVKNDRKKKDPAGKGAKTPAKGAAAKGAAARTPTRTPDKAGRLKPGEQTTPKGRQPPKAGSAKTPKAAEKPGIDPTTVPEQFLQKTAKVVYIYEKKHSRACTGHLKKLDDKDREKVLFSPIDHRLPRLKVPLEDCPAGFKERPEDHAKFLFIARITDWKEDSGFAEARLAKSLGEAGQIEPETEGLLVENGVDFSEFSEVVLQCLPQDLPWSIPAEEFENRRDLRLDCIFTIDPATARDLDDAVSCNKLDDGTYEVGVHIADVSYFIQENTALDLTAACRATSVYLVQKVIPMLPRLLCEQLCSLNPAEERLAFSVIWKLTETGDVLDEWFGRTIIRSCVKLSYDHAQSIIDNPDQLPTQEQLPTISDGHSIQDVAERVLNLYKISQNLRKKRFDGGALRLDQPKLAFSLDPESGLPNGCSVYQIRDSNRLIEEFMLLANMAVAHKIHESFPERAVLRRHPPPQPKMVEDLVKTCGTMGINLDISSSGALHQSIARYIGDDVETQATFYILTAMASKPMQLAKYFCSGCLPEEGMYHHYALNVPLYTHFTSPIRRYADVLVHRLLGACLGCGPAVEKSAEELQGMTDHCNDRKDASKRVQEASADMFFASFVKECGPLEEDGMVMGVLDQAVDVLVWRLGVVKRAYCNAIPLKSYDFEKVNGRPQLTLNWAEDPEHPEPATQVLTYFSRVQVTLRANDQPLKYSALLKRP</sequence>
<keyword evidence="6 8" id="KW-0460">Magnesium</keyword>
<feature type="compositionally biased region" description="Low complexity" evidence="9">
    <location>
        <begin position="1181"/>
        <end position="1201"/>
    </location>
</feature>
<feature type="domain" description="RNB" evidence="10">
    <location>
        <begin position="1817"/>
        <end position="2167"/>
    </location>
</feature>
<evidence type="ECO:0000256" key="8">
    <source>
        <dbReference type="HAMAP-Rule" id="MF_03045"/>
    </source>
</evidence>
<reference evidence="12" key="2">
    <citation type="submission" date="2025-08" db="UniProtKB">
        <authorList>
            <consortium name="RefSeq"/>
        </authorList>
    </citation>
    <scope>IDENTIFICATION</scope>
    <source>
        <strain evidence="12">S238N-H82</strain>
        <tissue evidence="12">Testes</tissue>
    </source>
</reference>
<feature type="compositionally biased region" description="Low complexity" evidence="9">
    <location>
        <begin position="1302"/>
        <end position="1326"/>
    </location>
</feature>
<dbReference type="InterPro" id="IPR001900">
    <property type="entry name" value="RNase_II/R"/>
</dbReference>
<keyword evidence="4 8" id="KW-0378">Hydrolase</keyword>
<name>A0A9J7N955_BRAFL</name>
<dbReference type="OrthoDB" id="372421at2759"/>
<dbReference type="Proteomes" id="UP000001554">
    <property type="component" value="Chromosome 14"/>
</dbReference>
<dbReference type="GO" id="GO:0000956">
    <property type="term" value="P:nuclear-transcribed mRNA catabolic process"/>
    <property type="evidence" value="ECO:0007669"/>
    <property type="project" value="UniProtKB-UniRule"/>
</dbReference>
<dbReference type="PANTHER" id="PTHR23355">
    <property type="entry name" value="RIBONUCLEASE"/>
    <property type="match status" value="1"/>
</dbReference>
<dbReference type="Pfam" id="PF00773">
    <property type="entry name" value="RNB"/>
    <property type="match status" value="1"/>
</dbReference>
<feature type="compositionally biased region" description="Low complexity" evidence="9">
    <location>
        <begin position="1126"/>
        <end position="1155"/>
    </location>
</feature>
<dbReference type="Pfam" id="PF17877">
    <property type="entry name" value="Dis3l2_C_term"/>
    <property type="match status" value="1"/>
</dbReference>
<feature type="compositionally biased region" description="Low complexity" evidence="9">
    <location>
        <begin position="1248"/>
        <end position="1274"/>
    </location>
</feature>
<dbReference type="PANTHER" id="PTHR23355:SF9">
    <property type="entry name" value="DIS3-LIKE EXONUCLEASE 2"/>
    <property type="match status" value="1"/>
</dbReference>
<evidence type="ECO:0000259" key="10">
    <source>
        <dbReference type="SMART" id="SM00955"/>
    </source>
</evidence>
<feature type="compositionally biased region" description="Acidic residues" evidence="9">
    <location>
        <begin position="436"/>
        <end position="465"/>
    </location>
</feature>
<feature type="compositionally biased region" description="Low complexity" evidence="9">
    <location>
        <begin position="623"/>
        <end position="635"/>
    </location>
</feature>
<keyword evidence="2 8" id="KW-0540">Nuclease</keyword>
<feature type="compositionally biased region" description="Basic and acidic residues" evidence="9">
    <location>
        <begin position="998"/>
        <end position="1029"/>
    </location>
</feature>
<dbReference type="GeneID" id="118430668"/>
<feature type="compositionally biased region" description="Low complexity" evidence="9">
    <location>
        <begin position="229"/>
        <end position="239"/>
    </location>
</feature>
<gene>
    <name evidence="12" type="primary">LOC118430668</name>
</gene>
<dbReference type="GO" id="GO:0010587">
    <property type="term" value="P:miRNA catabolic process"/>
    <property type="evidence" value="ECO:0000318"/>
    <property type="project" value="GO_Central"/>
</dbReference>
<feature type="compositionally biased region" description="Low complexity" evidence="9">
    <location>
        <begin position="1336"/>
        <end position="1355"/>
    </location>
</feature>
<feature type="compositionally biased region" description="Low complexity" evidence="9">
    <location>
        <begin position="1090"/>
        <end position="1101"/>
    </location>
</feature>
<feature type="compositionally biased region" description="Low complexity" evidence="9">
    <location>
        <begin position="1569"/>
        <end position="1583"/>
    </location>
</feature>
<dbReference type="InterPro" id="IPR050180">
    <property type="entry name" value="RNR_Ribonuclease"/>
</dbReference>
<dbReference type="InterPro" id="IPR022966">
    <property type="entry name" value="RNase_II/R_CS"/>
</dbReference>
<feature type="binding site" evidence="8">
    <location>
        <position position="1829"/>
    </location>
    <ligand>
        <name>Mg(2+)</name>
        <dbReference type="ChEBI" id="CHEBI:18420"/>
    </ligand>
</feature>
<feature type="region of interest" description="Disordered" evidence="9">
    <location>
        <begin position="29"/>
        <end position="189"/>
    </location>
</feature>
<feature type="compositionally biased region" description="Low complexity" evidence="9">
    <location>
        <begin position="1225"/>
        <end position="1240"/>
    </location>
</feature>
<dbReference type="SUPFAM" id="SSF50249">
    <property type="entry name" value="Nucleic acid-binding proteins"/>
    <property type="match status" value="3"/>
</dbReference>
<dbReference type="GO" id="GO:0008266">
    <property type="term" value="F:poly(U) RNA binding"/>
    <property type="evidence" value="ECO:0007669"/>
    <property type="project" value="UniProtKB-ARBA"/>
</dbReference>
<comment type="cofactor">
    <cofactor evidence="8">
        <name>Mg(2+)</name>
        <dbReference type="ChEBI" id="CHEBI:18420"/>
    </cofactor>
    <cofactor evidence="8">
        <name>Mn(2+)</name>
        <dbReference type="ChEBI" id="CHEBI:29035"/>
    </cofactor>
</comment>
<feature type="binding site" evidence="8">
    <location>
        <position position="1838"/>
    </location>
    <ligand>
        <name>Mg(2+)</name>
        <dbReference type="ChEBI" id="CHEBI:18420"/>
    </ligand>
</feature>
<dbReference type="EC" id="3.1.13.-" evidence="8"/>
<proteinExistence type="inferred from homology"/>
<feature type="compositionally biased region" description="Low complexity" evidence="9">
    <location>
        <begin position="1362"/>
        <end position="1407"/>
    </location>
</feature>
<feature type="site" description="Important for catalytic activity" evidence="8">
    <location>
        <position position="1837"/>
    </location>
</feature>
<comment type="similarity">
    <text evidence="8">Belongs to the RNR ribonuclease family. DIS3L2 subfamily.</text>
</comment>
<evidence type="ECO:0000313" key="11">
    <source>
        <dbReference type="Proteomes" id="UP000001554"/>
    </source>
</evidence>
<evidence type="ECO:0000256" key="3">
    <source>
        <dbReference type="ARBA" id="ARBA00022723"/>
    </source>
</evidence>
<keyword evidence="11" id="KW-1185">Reference proteome</keyword>
<dbReference type="Pfam" id="PF17216">
    <property type="entry name" value="Rrp44_CSD1"/>
    <property type="match status" value="1"/>
</dbReference>
<evidence type="ECO:0000256" key="5">
    <source>
        <dbReference type="ARBA" id="ARBA00022839"/>
    </source>
</evidence>
<dbReference type="SMART" id="SM00955">
    <property type="entry name" value="RNB"/>
    <property type="match status" value="1"/>
</dbReference>
<dbReference type="InterPro" id="IPR041093">
    <property type="entry name" value="Dis3l2-like_C"/>
</dbReference>
<dbReference type="InterPro" id="IPR012340">
    <property type="entry name" value="NA-bd_OB-fold"/>
</dbReference>
<feature type="compositionally biased region" description="Basic and acidic residues" evidence="9">
    <location>
        <begin position="72"/>
        <end position="84"/>
    </location>
</feature>
<dbReference type="InterPro" id="IPR033771">
    <property type="entry name" value="Rrp44_CSD1"/>
</dbReference>
<protein>
    <recommendedName>
        <fullName evidence="8">DIS3-like exonuclease 2</fullName>
        <ecNumber evidence="8">3.1.13.-</ecNumber>
    </recommendedName>
</protein>
<evidence type="ECO:0000256" key="2">
    <source>
        <dbReference type="ARBA" id="ARBA00022722"/>
    </source>
</evidence>
<feature type="region of interest" description="Disordered" evidence="9">
    <location>
        <begin position="998"/>
        <end position="1433"/>
    </location>
</feature>
<dbReference type="FunFam" id="2.40.50.700:FF:000003">
    <property type="entry name" value="DIS3-like exonuclease 2"/>
    <property type="match status" value="1"/>
</dbReference>
<keyword evidence="5 8" id="KW-0269">Exonuclease</keyword>
<dbReference type="GO" id="GO:0000175">
    <property type="term" value="F:3'-5'-RNA exonuclease activity"/>
    <property type="evidence" value="ECO:0000318"/>
    <property type="project" value="GO_Central"/>
</dbReference>
<reference evidence="11" key="1">
    <citation type="journal article" date="2020" name="Nat. Ecol. Evol.">
        <title>Deeply conserved synteny resolves early events in vertebrate evolution.</title>
        <authorList>
            <person name="Simakov O."/>
            <person name="Marletaz F."/>
            <person name="Yue J.X."/>
            <person name="O'Connell B."/>
            <person name="Jenkins J."/>
            <person name="Brandt A."/>
            <person name="Calef R."/>
            <person name="Tung C.H."/>
            <person name="Huang T.K."/>
            <person name="Schmutz J."/>
            <person name="Satoh N."/>
            <person name="Yu J.K."/>
            <person name="Putnam N.H."/>
            <person name="Green R.E."/>
            <person name="Rokhsar D.S."/>
        </authorList>
    </citation>
    <scope>NUCLEOTIDE SEQUENCE [LARGE SCALE GENOMIC DNA]</scope>
    <source>
        <strain evidence="11">S238N-H82</strain>
    </source>
</reference>
<feature type="region of interest" description="Disordered" evidence="9">
    <location>
        <begin position="1548"/>
        <end position="1676"/>
    </location>
</feature>
<dbReference type="Gene3D" id="2.40.50.700">
    <property type="match status" value="1"/>
</dbReference>
<evidence type="ECO:0000256" key="4">
    <source>
        <dbReference type="ARBA" id="ARBA00022801"/>
    </source>
</evidence>
<dbReference type="InterPro" id="IPR041505">
    <property type="entry name" value="Dis3_CSD2"/>
</dbReference>
<feature type="compositionally biased region" description="Low complexity" evidence="9">
    <location>
        <begin position="748"/>
        <end position="772"/>
    </location>
</feature>
<dbReference type="GO" id="GO:1990074">
    <property type="term" value="P:polyuridylation-dependent mRNA catabolic process"/>
    <property type="evidence" value="ECO:0007669"/>
    <property type="project" value="UniProtKB-UniRule"/>
</dbReference>
<feature type="region of interest" description="Disordered" evidence="9">
    <location>
        <begin position="728"/>
        <end position="794"/>
    </location>
</feature>
<dbReference type="PROSITE" id="PS01175">
    <property type="entry name" value="RIBONUCLEASE_II"/>
    <property type="match status" value="1"/>
</dbReference>
<evidence type="ECO:0000256" key="9">
    <source>
        <dbReference type="SAM" id="MobiDB-lite"/>
    </source>
</evidence>
<feature type="region of interest" description="Disordered" evidence="9">
    <location>
        <begin position="209"/>
        <end position="336"/>
    </location>
</feature>
<dbReference type="FunFam" id="2.40.50.140:FF:000177">
    <property type="entry name" value="DIS3-like exonuclease 2"/>
    <property type="match status" value="1"/>
</dbReference>
<dbReference type="HAMAP" id="MF_03045">
    <property type="entry name" value="DIS3L2"/>
    <property type="match status" value="1"/>
</dbReference>
<evidence type="ECO:0000313" key="12">
    <source>
        <dbReference type="RefSeq" id="XP_035697547.1"/>
    </source>
</evidence>
<dbReference type="GO" id="GO:0046872">
    <property type="term" value="F:metal ion binding"/>
    <property type="evidence" value="ECO:0007669"/>
    <property type="project" value="UniProtKB-KW"/>
</dbReference>
<evidence type="ECO:0000256" key="7">
    <source>
        <dbReference type="ARBA" id="ARBA00022884"/>
    </source>
</evidence>
<dbReference type="KEGG" id="bfo:118430668"/>
<feature type="region of interest" description="Disordered" evidence="9">
    <location>
        <begin position="424"/>
        <end position="500"/>
    </location>
</feature>
<keyword evidence="3 8" id="KW-0479">Metal-binding</keyword>
<feature type="compositionally biased region" description="Basic and acidic residues" evidence="9">
    <location>
        <begin position="1632"/>
        <end position="1641"/>
    </location>
</feature>
<dbReference type="OMA" id="TPEASTW"/>
<feature type="compositionally biased region" description="Basic residues" evidence="9">
    <location>
        <begin position="269"/>
        <end position="280"/>
    </location>
</feature>
<feature type="compositionally biased region" description="Low complexity" evidence="9">
    <location>
        <begin position="1286"/>
        <end position="1295"/>
    </location>
</feature>
<organism evidence="11 12">
    <name type="scientific">Branchiostoma floridae</name>
    <name type="common">Florida lancelet</name>
    <name type="synonym">Amphioxus</name>
    <dbReference type="NCBI Taxonomy" id="7739"/>
    <lineage>
        <taxon>Eukaryota</taxon>
        <taxon>Metazoa</taxon>
        <taxon>Chordata</taxon>
        <taxon>Cephalochordata</taxon>
        <taxon>Leptocardii</taxon>
        <taxon>Amphioxiformes</taxon>
        <taxon>Branchiostomatidae</taxon>
        <taxon>Branchiostoma</taxon>
    </lineage>
</organism>
<feature type="compositionally biased region" description="Basic and acidic residues" evidence="9">
    <location>
        <begin position="1584"/>
        <end position="1608"/>
    </location>
</feature>
<dbReference type="GO" id="GO:0000932">
    <property type="term" value="C:P-body"/>
    <property type="evidence" value="ECO:0000318"/>
    <property type="project" value="GO_Central"/>
</dbReference>
<dbReference type="Gene3D" id="2.40.50.690">
    <property type="match status" value="1"/>
</dbReference>
<feature type="compositionally biased region" description="Low complexity" evidence="9">
    <location>
        <begin position="1609"/>
        <end position="1631"/>
    </location>
</feature>
<dbReference type="Gene3D" id="2.40.50.140">
    <property type="entry name" value="Nucleic acid-binding proteins"/>
    <property type="match status" value="1"/>
</dbReference>
<accession>A0A9J7N955</accession>
<keyword evidence="8" id="KW-0464">Manganese</keyword>
<dbReference type="GO" id="GO:0006402">
    <property type="term" value="P:mRNA catabolic process"/>
    <property type="evidence" value="ECO:0000318"/>
    <property type="project" value="GO_Central"/>
</dbReference>
<dbReference type="RefSeq" id="XP_035697547.1">
    <property type="nucleotide sequence ID" value="XM_035841654.1"/>
</dbReference>
<evidence type="ECO:0000256" key="6">
    <source>
        <dbReference type="ARBA" id="ARBA00022842"/>
    </source>
</evidence>